<protein>
    <submittedName>
        <fullName evidence="1">Uncharacterized protein</fullName>
    </submittedName>
</protein>
<gene>
    <name evidence="1" type="ORF">E2C01_008661</name>
</gene>
<sequence length="73" mass="8360">MFVRRAVAGATDGDMVAEIEKQQEDNQYAMANINRQQKTAEEWTKMWQVTFALDKTHTMVISWFPASSCNMDG</sequence>
<keyword evidence="2" id="KW-1185">Reference proteome</keyword>
<evidence type="ECO:0000313" key="1">
    <source>
        <dbReference type="EMBL" id="MPC15856.1"/>
    </source>
</evidence>
<proteinExistence type="predicted"/>
<accession>A0A5B7D4Z2</accession>
<dbReference type="Proteomes" id="UP000324222">
    <property type="component" value="Unassembled WGS sequence"/>
</dbReference>
<name>A0A5B7D4Z2_PORTR</name>
<dbReference type="EMBL" id="VSRR010000459">
    <property type="protein sequence ID" value="MPC15856.1"/>
    <property type="molecule type" value="Genomic_DNA"/>
</dbReference>
<evidence type="ECO:0000313" key="2">
    <source>
        <dbReference type="Proteomes" id="UP000324222"/>
    </source>
</evidence>
<reference evidence="1 2" key="1">
    <citation type="submission" date="2019-05" db="EMBL/GenBank/DDBJ databases">
        <title>Another draft genome of Portunus trituberculatus and its Hox gene families provides insights of decapod evolution.</title>
        <authorList>
            <person name="Jeong J.-H."/>
            <person name="Song I."/>
            <person name="Kim S."/>
            <person name="Choi T."/>
            <person name="Kim D."/>
            <person name="Ryu S."/>
            <person name="Kim W."/>
        </authorList>
    </citation>
    <scope>NUCLEOTIDE SEQUENCE [LARGE SCALE GENOMIC DNA]</scope>
    <source>
        <tissue evidence="1">Muscle</tissue>
    </source>
</reference>
<comment type="caution">
    <text evidence="1">The sequence shown here is derived from an EMBL/GenBank/DDBJ whole genome shotgun (WGS) entry which is preliminary data.</text>
</comment>
<organism evidence="1 2">
    <name type="scientific">Portunus trituberculatus</name>
    <name type="common">Swimming crab</name>
    <name type="synonym">Neptunus trituberculatus</name>
    <dbReference type="NCBI Taxonomy" id="210409"/>
    <lineage>
        <taxon>Eukaryota</taxon>
        <taxon>Metazoa</taxon>
        <taxon>Ecdysozoa</taxon>
        <taxon>Arthropoda</taxon>
        <taxon>Crustacea</taxon>
        <taxon>Multicrustacea</taxon>
        <taxon>Malacostraca</taxon>
        <taxon>Eumalacostraca</taxon>
        <taxon>Eucarida</taxon>
        <taxon>Decapoda</taxon>
        <taxon>Pleocyemata</taxon>
        <taxon>Brachyura</taxon>
        <taxon>Eubrachyura</taxon>
        <taxon>Portunoidea</taxon>
        <taxon>Portunidae</taxon>
        <taxon>Portuninae</taxon>
        <taxon>Portunus</taxon>
    </lineage>
</organism>
<dbReference type="AlphaFoldDB" id="A0A5B7D4Z2"/>